<protein>
    <submittedName>
        <fullName evidence="1">Uncharacterized protein</fullName>
    </submittedName>
</protein>
<proteinExistence type="predicted"/>
<organism evidence="1">
    <name type="scientific">marine metagenome</name>
    <dbReference type="NCBI Taxonomy" id="408172"/>
    <lineage>
        <taxon>unclassified sequences</taxon>
        <taxon>metagenomes</taxon>
        <taxon>ecological metagenomes</taxon>
    </lineage>
</organism>
<gene>
    <name evidence="1" type="ORF">METZ01_LOCUS435799</name>
</gene>
<dbReference type="AlphaFoldDB" id="A0A382YJB3"/>
<accession>A0A382YJB3</accession>
<sequence>MEEKRILLNDDQIVLESPYDSSEVTAIKQIAGAKWDRLGKVWRIPVSSLKQVKIYAVQFDYWLDPDLRVLDLPDHPYERQGIELKDENLLIRFAYDSVRVAAVKLVPGARWDAKKKVWVAPISALPEAIDFARDFKLFVPKELESIQLEIQAEQAVGIAESRSIQSDIEIPDLKGELLPYQAAGVEYMVKHKKVFCADEMG</sequence>
<evidence type="ECO:0000313" key="1">
    <source>
        <dbReference type="EMBL" id="SVD82945.1"/>
    </source>
</evidence>
<reference evidence="1" key="1">
    <citation type="submission" date="2018-05" db="EMBL/GenBank/DDBJ databases">
        <authorList>
            <person name="Lanie J.A."/>
            <person name="Ng W.-L."/>
            <person name="Kazmierczak K.M."/>
            <person name="Andrzejewski T.M."/>
            <person name="Davidsen T.M."/>
            <person name="Wayne K.J."/>
            <person name="Tettelin H."/>
            <person name="Glass J.I."/>
            <person name="Rusch D."/>
            <person name="Podicherti R."/>
            <person name="Tsui H.-C.T."/>
            <person name="Winkler M.E."/>
        </authorList>
    </citation>
    <scope>NUCLEOTIDE SEQUENCE</scope>
</reference>
<feature type="non-terminal residue" evidence="1">
    <location>
        <position position="201"/>
    </location>
</feature>
<name>A0A382YJB3_9ZZZZ</name>
<dbReference type="EMBL" id="UINC01176018">
    <property type="protein sequence ID" value="SVD82945.1"/>
    <property type="molecule type" value="Genomic_DNA"/>
</dbReference>